<dbReference type="OrthoDB" id="9759099at2"/>
<feature type="domain" description="Aldehyde oxidase/xanthine dehydrogenase a/b hammerhead" evidence="1">
    <location>
        <begin position="14"/>
        <end position="120"/>
    </location>
</feature>
<dbReference type="InterPro" id="IPR008274">
    <property type="entry name" value="AldOxase/xan_DH_MoCoBD1"/>
</dbReference>
<proteinExistence type="predicted"/>
<dbReference type="InterPro" id="IPR046867">
    <property type="entry name" value="AldOxase/xan_DH_MoCoBD2"/>
</dbReference>
<evidence type="ECO:0000313" key="5">
    <source>
        <dbReference type="Proteomes" id="UP000215545"/>
    </source>
</evidence>
<dbReference type="AlphaFoldDB" id="A0A1N7BAK2"/>
<dbReference type="Pfam" id="PF01315">
    <property type="entry name" value="Ald_Xan_dh_C"/>
    <property type="match status" value="1"/>
</dbReference>
<evidence type="ECO:0000313" key="3">
    <source>
        <dbReference type="EMBL" id="SIR48243.1"/>
    </source>
</evidence>
<accession>A0A1N7BAK2</accession>
<dbReference type="SUPFAM" id="SSF54665">
    <property type="entry name" value="CO dehydrogenase molybdoprotein N-domain-like"/>
    <property type="match status" value="1"/>
</dbReference>
<dbReference type="Gene3D" id="3.30.365.10">
    <property type="entry name" value="Aldehyde oxidase/xanthine dehydrogenase, molybdopterin binding domain"/>
    <property type="match status" value="5"/>
</dbReference>
<dbReference type="PANTHER" id="PTHR11908:SF157">
    <property type="entry name" value="XANTHINE DEHYDROGENASE SUBUNIT D-RELATED"/>
    <property type="match status" value="1"/>
</dbReference>
<reference evidence="5" key="2">
    <citation type="submission" date="2017-03" db="EMBL/GenBank/DDBJ databases">
        <title>Bacillus sp. V-88(T) DSM27956, whole genome shotgun sequencing project.</title>
        <authorList>
            <person name="Dastager S.G."/>
            <person name="Neurgaonkar P.S."/>
            <person name="Dharne M.S."/>
        </authorList>
    </citation>
    <scope>NUCLEOTIDE SEQUENCE [LARGE SCALE GENOMIC DNA]</scope>
    <source>
        <strain evidence="5">DSM 25145</strain>
    </source>
</reference>
<evidence type="ECO:0000313" key="2">
    <source>
        <dbReference type="EMBL" id="OXS74650.1"/>
    </source>
</evidence>
<dbReference type="STRING" id="1017273.SAMN05443094_10911"/>
<dbReference type="PANTHER" id="PTHR11908">
    <property type="entry name" value="XANTHINE DEHYDROGENASE"/>
    <property type="match status" value="1"/>
</dbReference>
<dbReference type="Gene3D" id="3.90.1170.50">
    <property type="entry name" value="Aldehyde oxidase/xanthine dehydrogenase, a/b hammerhead"/>
    <property type="match status" value="1"/>
</dbReference>
<dbReference type="Proteomes" id="UP000215545">
    <property type="component" value="Unassembled WGS sequence"/>
</dbReference>
<protein>
    <submittedName>
        <fullName evidence="2">Xanthine dehydrogenase subunit D</fullName>
    </submittedName>
    <submittedName>
        <fullName evidence="3">Xanthine dehydrogenase, molybdenum binding subunit apoprotein</fullName>
    </submittedName>
</protein>
<dbReference type="InterPro" id="IPR036856">
    <property type="entry name" value="Ald_Oxase/Xan_DH_a/b_sf"/>
</dbReference>
<evidence type="ECO:0000259" key="1">
    <source>
        <dbReference type="SMART" id="SM01008"/>
    </source>
</evidence>
<gene>
    <name evidence="2" type="ORF">B1B05_15910</name>
    <name evidence="3" type="ORF">SAMN05443094_10911</name>
</gene>
<dbReference type="InterPro" id="IPR017609">
    <property type="entry name" value="Xanthine_dehydrogenase_dsu"/>
</dbReference>
<dbReference type="EMBL" id="FTLX01000009">
    <property type="protein sequence ID" value="SIR48243.1"/>
    <property type="molecule type" value="Genomic_DNA"/>
</dbReference>
<sequence length="749" mass="80327">MKRNRRPDGKEKVTGALKYLTDLSFPNMLYGKIARSPFPHARILSISTEKARQLPGVQAIVTHEDIPGLNGFGIVTPDQPVLCKDIVRYVGDAVAAVAADSIDIAKRAIELIDVQYEPLPVLDSTEKALDPSAPFLHPDGNVLHRAGFQKGDIEEAFSKCRAVIEETYHVPRQLHAYMETEGGVIVPEKNGTLTVYVGTQHGFKDRFQLARILGMPESDIRIVSSPMGGSFGGKDELNIQPYGALLALATGRPVKIHQTRQESMRSSIKRHPMAITMKTGVDEAGKLIAHQTVIVADTGAYSTLGPAILDFAVEHAAGPYIIPAVHTQGISVFTNNGVSGEFRGFGGNQITFALEGQIDRLAAAIGMDGLEIRRLNLRREQDAGPLGQRIAETNGALDVFESAAALYREKKSASLQERPWKKIGTGMAVTMHGGGLGFGRMDPAGGRLTLKGNGKIEISFGFEEAGQGILAVIETITTEQLGCAKEDLSIVIGDTAVVPSSGSTTASRGTSMVWHSLQRLKKPFIAQLLKRASLLTGKERLSLGEGGIWSDGEFLLSYKDLACGQAEIVAETEFDFPVSPDPIDSAHFLYTYSGVVVQVEADLLTGKIKVTDLHQTVSAGPMVNEMGFVGQIEGGGVMALGYTLLEDVVMKDSQYVTENLDTYLIPGIMDVPFQLSVEPIEALPEQDHFGPRGVGEIGTVAVAPAIASAIYDALGLQVNQLPVHPETVLKSIEERGVFHGGQSSNSGAS</sequence>
<reference evidence="3 4" key="1">
    <citation type="submission" date="2017-01" db="EMBL/GenBank/DDBJ databases">
        <authorList>
            <person name="Mah S.A."/>
            <person name="Swanson W.J."/>
            <person name="Moy G.W."/>
            <person name="Vacquier V.D."/>
        </authorList>
    </citation>
    <scope>NUCLEOTIDE SEQUENCE [LARGE SCALE GENOMIC DNA]</scope>
    <source>
        <strain evidence="3 4">NIO-1016</strain>
    </source>
</reference>
<reference evidence="2" key="3">
    <citation type="submission" date="2017-03" db="EMBL/GenBank/DDBJ databases">
        <authorList>
            <person name="Dastager S.G."/>
            <person name="Neurgaonkar P.S."/>
            <person name="Dharne M.S."/>
        </authorList>
    </citation>
    <scope>NUCLEOTIDE SEQUENCE</scope>
    <source>
        <strain evidence="2">DSM 25145</strain>
    </source>
</reference>
<dbReference type="Pfam" id="PF02738">
    <property type="entry name" value="MoCoBD_1"/>
    <property type="match status" value="1"/>
</dbReference>
<evidence type="ECO:0000313" key="4">
    <source>
        <dbReference type="Proteomes" id="UP000186385"/>
    </source>
</evidence>
<dbReference type="GO" id="GO:0016491">
    <property type="term" value="F:oxidoreductase activity"/>
    <property type="evidence" value="ECO:0007669"/>
    <property type="project" value="InterPro"/>
</dbReference>
<organism evidence="3 4">
    <name type="scientific">Domibacillus enclensis</name>
    <dbReference type="NCBI Taxonomy" id="1017273"/>
    <lineage>
        <taxon>Bacteria</taxon>
        <taxon>Bacillati</taxon>
        <taxon>Bacillota</taxon>
        <taxon>Bacilli</taxon>
        <taxon>Bacillales</taxon>
        <taxon>Bacillaceae</taxon>
        <taxon>Domibacillus</taxon>
    </lineage>
</organism>
<dbReference type="InterPro" id="IPR037165">
    <property type="entry name" value="AldOxase/xan_DH_Mopterin-bd_sf"/>
</dbReference>
<dbReference type="EMBL" id="MWSK01000009">
    <property type="protein sequence ID" value="OXS74650.1"/>
    <property type="molecule type" value="Genomic_DNA"/>
</dbReference>
<dbReference type="RefSeq" id="WP_045852091.1">
    <property type="nucleotide sequence ID" value="NZ_FTLX01000009.1"/>
</dbReference>
<dbReference type="Proteomes" id="UP000186385">
    <property type="component" value="Unassembled WGS sequence"/>
</dbReference>
<keyword evidence="5" id="KW-1185">Reference proteome</keyword>
<name>A0A1N7BAK2_9BACI</name>
<dbReference type="NCBIfam" id="TIGR03196">
    <property type="entry name" value="pucD"/>
    <property type="match status" value="1"/>
</dbReference>
<dbReference type="SUPFAM" id="SSF56003">
    <property type="entry name" value="Molybdenum cofactor-binding domain"/>
    <property type="match status" value="1"/>
</dbReference>
<dbReference type="InterPro" id="IPR000674">
    <property type="entry name" value="Ald_Oxase/Xan_DH_a/b"/>
</dbReference>
<dbReference type="Pfam" id="PF20256">
    <property type="entry name" value="MoCoBD_2"/>
    <property type="match status" value="1"/>
</dbReference>
<dbReference type="SMART" id="SM01008">
    <property type="entry name" value="Ald_Xan_dh_C"/>
    <property type="match status" value="1"/>
</dbReference>
<dbReference type="GO" id="GO:0005506">
    <property type="term" value="F:iron ion binding"/>
    <property type="evidence" value="ECO:0007669"/>
    <property type="project" value="InterPro"/>
</dbReference>
<dbReference type="InterPro" id="IPR016208">
    <property type="entry name" value="Ald_Oxase/xanthine_DH-like"/>
</dbReference>